<feature type="domain" description="SET" evidence="2">
    <location>
        <begin position="47"/>
        <end position="501"/>
    </location>
</feature>
<dbReference type="PANTHER" id="PTHR12197:SF294">
    <property type="entry name" value="POTENTIAL PROTEIN LYSINE METHYLTRANSFERASE SET6"/>
    <property type="match status" value="1"/>
</dbReference>
<organism evidence="3 4">
    <name type="scientific">Coemansia pectinata</name>
    <dbReference type="NCBI Taxonomy" id="1052879"/>
    <lineage>
        <taxon>Eukaryota</taxon>
        <taxon>Fungi</taxon>
        <taxon>Fungi incertae sedis</taxon>
        <taxon>Zoopagomycota</taxon>
        <taxon>Kickxellomycotina</taxon>
        <taxon>Kickxellomycetes</taxon>
        <taxon>Kickxellales</taxon>
        <taxon>Kickxellaceae</taxon>
        <taxon>Coemansia</taxon>
    </lineage>
</organism>
<proteinExistence type="predicted"/>
<dbReference type="Gene3D" id="2.170.270.10">
    <property type="entry name" value="SET domain"/>
    <property type="match status" value="1"/>
</dbReference>
<gene>
    <name evidence="3" type="ORF">GGI19_002172</name>
</gene>
<sequence length="542" mass="59669">MSTLSIDGHDVFLPGILPTTQKVVGPAVSCESPRTDATLGILDEALFPVSIRHVAGRGRGFFATRDIQAGETVFRAVPLAWAISEDWMKNTCWWCFAYNSRRGHPIKAMDVSATSSTLAMGNPQASKKRGGATAAKNGSRPSANRYKGVFCSLECHQTAISAHGGQEKWDGYLALLSAMEDEIQMHGSQIARSNKAREKTELCSSTLPDSSQLRAAAVELESMLSSESGEKRVVSNYPDADFDPDDLTDDQLGEWISAVWNTITEYGLFSDYMPDSSERELTRLIANQLCLSDALSTDRDSAISTTDWQTEMVASSAADRDIAPLEALFHVKSNETEVLRASICQMQLVPTSLDGCISTPATIAPIRLPWHPSPAQILQSQWSSSFQAAAGSYSLLARAWERTSNKLGVLSHARFRGVYYREKANSFGIWDPPTDVLQPATLTDGTSYDEREWVGFSIYPTAVYFNHSCAPNVSKLRHGRTMNFVSNQSVHSGEELFISYGSVTDAVSERRDRLRDHFFFECACERCIAESSIQLCTLDGEI</sequence>
<dbReference type="InterPro" id="IPR050869">
    <property type="entry name" value="H3K4_H4K5_MeTrfase"/>
</dbReference>
<feature type="region of interest" description="Disordered" evidence="1">
    <location>
        <begin position="119"/>
        <end position="141"/>
    </location>
</feature>
<dbReference type="AlphaFoldDB" id="A0A9W8H0L5"/>
<dbReference type="EMBL" id="JANBUH010000097">
    <property type="protein sequence ID" value="KAJ2754760.1"/>
    <property type="molecule type" value="Genomic_DNA"/>
</dbReference>
<dbReference type="SMART" id="SM00317">
    <property type="entry name" value="SET"/>
    <property type="match status" value="1"/>
</dbReference>
<evidence type="ECO:0000259" key="2">
    <source>
        <dbReference type="PROSITE" id="PS50280"/>
    </source>
</evidence>
<dbReference type="PROSITE" id="PS50280">
    <property type="entry name" value="SET"/>
    <property type="match status" value="1"/>
</dbReference>
<evidence type="ECO:0000313" key="3">
    <source>
        <dbReference type="EMBL" id="KAJ2754760.1"/>
    </source>
</evidence>
<dbReference type="Pfam" id="PF00856">
    <property type="entry name" value="SET"/>
    <property type="match status" value="1"/>
</dbReference>
<evidence type="ECO:0000256" key="1">
    <source>
        <dbReference type="SAM" id="MobiDB-lite"/>
    </source>
</evidence>
<dbReference type="PANTHER" id="PTHR12197">
    <property type="entry name" value="HISTONE-LYSINE N-METHYLTRANSFERASE SMYD"/>
    <property type="match status" value="1"/>
</dbReference>
<name>A0A9W8H0L5_9FUNG</name>
<dbReference type="CDD" id="cd20071">
    <property type="entry name" value="SET_SMYD"/>
    <property type="match status" value="1"/>
</dbReference>
<dbReference type="SUPFAM" id="SSF82199">
    <property type="entry name" value="SET domain"/>
    <property type="match status" value="1"/>
</dbReference>
<reference evidence="3" key="1">
    <citation type="submission" date="2022-07" db="EMBL/GenBank/DDBJ databases">
        <title>Phylogenomic reconstructions and comparative analyses of Kickxellomycotina fungi.</title>
        <authorList>
            <person name="Reynolds N.K."/>
            <person name="Stajich J.E."/>
            <person name="Barry K."/>
            <person name="Grigoriev I.V."/>
            <person name="Crous P."/>
            <person name="Smith M.E."/>
        </authorList>
    </citation>
    <scope>NUCLEOTIDE SEQUENCE</scope>
    <source>
        <strain evidence="3">BCRC 34297</strain>
    </source>
</reference>
<dbReference type="InterPro" id="IPR001214">
    <property type="entry name" value="SET_dom"/>
</dbReference>
<dbReference type="InterPro" id="IPR046341">
    <property type="entry name" value="SET_dom_sf"/>
</dbReference>
<evidence type="ECO:0000313" key="4">
    <source>
        <dbReference type="Proteomes" id="UP001140011"/>
    </source>
</evidence>
<dbReference type="GO" id="GO:0005634">
    <property type="term" value="C:nucleus"/>
    <property type="evidence" value="ECO:0007669"/>
    <property type="project" value="TreeGrafter"/>
</dbReference>
<accession>A0A9W8H0L5</accession>
<protein>
    <recommendedName>
        <fullName evidence="2">SET domain-containing protein</fullName>
    </recommendedName>
</protein>
<keyword evidence="4" id="KW-1185">Reference proteome</keyword>
<dbReference type="Proteomes" id="UP001140011">
    <property type="component" value="Unassembled WGS sequence"/>
</dbReference>
<comment type="caution">
    <text evidence="3">The sequence shown here is derived from an EMBL/GenBank/DDBJ whole genome shotgun (WGS) entry which is preliminary data.</text>
</comment>
<dbReference type="OrthoDB" id="1028014at2759"/>